<protein>
    <submittedName>
        <fullName evidence="2">Juvenile hormone acid O-methyltransferase</fullName>
    </submittedName>
</protein>
<dbReference type="InterPro" id="IPR025714">
    <property type="entry name" value="Methyltranfer_dom"/>
</dbReference>
<dbReference type="SUPFAM" id="SSF53335">
    <property type="entry name" value="S-adenosyl-L-methionine-dependent methyltransferases"/>
    <property type="match status" value="1"/>
</dbReference>
<name>A0A146J3Z5_9HEMI</name>
<sequence>MTSGALFRLSQAQTYYSYHGMQDRDADIALQKYKPKMKWNSKHKILDIGCGPGDLTYNYLLPLIPSNGEMLGIDISPAMINYANSKYKDSRLNFEVMDISNPKVAEKYKLNFDSVFSFYCLHWIQDQRSTMRNIYSILKPGGETLLIFLATSPIYRLYELLAASPKWSPYMKNYRDVISPYHYSADPVSDIKNLMQSVGFHVKECFCTPTSYTVPSKQVLYKSIEAVNPFLSLIPEHMLKEYDQDWKEKMWKSNLCTLLETNEVTFKYSLITIYAYKPH</sequence>
<keyword evidence="2" id="KW-0808">Transferase</keyword>
<proteinExistence type="evidence at transcript level"/>
<evidence type="ECO:0000259" key="1">
    <source>
        <dbReference type="Pfam" id="PF13847"/>
    </source>
</evidence>
<organism evidence="2">
    <name type="scientific">Planococcus kraunhiae</name>
    <dbReference type="NCBI Taxonomy" id="494597"/>
    <lineage>
        <taxon>Eukaryota</taxon>
        <taxon>Metazoa</taxon>
        <taxon>Ecdysozoa</taxon>
        <taxon>Arthropoda</taxon>
        <taxon>Hexapoda</taxon>
        <taxon>Insecta</taxon>
        <taxon>Pterygota</taxon>
        <taxon>Neoptera</taxon>
        <taxon>Paraneoptera</taxon>
        <taxon>Hemiptera</taxon>
        <taxon>Sternorrhyncha</taxon>
        <taxon>Coccoidea</taxon>
        <taxon>Pseudococcidae</taxon>
        <taxon>Planococcus</taxon>
    </lineage>
</organism>
<gene>
    <name evidence="2" type="primary">JHAMT</name>
</gene>
<dbReference type="Gene3D" id="3.40.50.150">
    <property type="entry name" value="Vaccinia Virus protein VP39"/>
    <property type="match status" value="1"/>
</dbReference>
<dbReference type="Pfam" id="PF13847">
    <property type="entry name" value="Methyltransf_31"/>
    <property type="match status" value="1"/>
</dbReference>
<evidence type="ECO:0000313" key="2">
    <source>
        <dbReference type="EMBL" id="BAU79434.1"/>
    </source>
</evidence>
<dbReference type="CDD" id="cd02440">
    <property type="entry name" value="AdoMet_MTases"/>
    <property type="match status" value="1"/>
</dbReference>
<dbReference type="GO" id="GO:0032259">
    <property type="term" value="P:methylation"/>
    <property type="evidence" value="ECO:0007669"/>
    <property type="project" value="UniProtKB-KW"/>
</dbReference>
<feature type="domain" description="Methyltransferase" evidence="1">
    <location>
        <begin position="41"/>
        <end position="161"/>
    </location>
</feature>
<dbReference type="AlphaFoldDB" id="A0A146J3Z5"/>
<reference evidence="2" key="1">
    <citation type="journal article" date="2016" name="PLoS ONE">
        <title>Differential Juvenile Hormone Variations in Scale Insect Extreme Sexual Dimorphism.</title>
        <authorList>
            <person name="Vea I.M."/>
            <person name="Tanaka S."/>
            <person name="Shiotsuki T."/>
            <person name="Jouraku A."/>
            <person name="Tanaka T."/>
            <person name="Minakuchi C."/>
        </authorList>
    </citation>
    <scope>NUCLEOTIDE SEQUENCE</scope>
</reference>
<dbReference type="GO" id="GO:0008168">
    <property type="term" value="F:methyltransferase activity"/>
    <property type="evidence" value="ECO:0007669"/>
    <property type="project" value="UniProtKB-KW"/>
</dbReference>
<dbReference type="InterPro" id="IPR029063">
    <property type="entry name" value="SAM-dependent_MTases_sf"/>
</dbReference>
<keyword evidence="2" id="KW-0489">Methyltransferase</keyword>
<dbReference type="PANTHER" id="PTHR43861:SF1">
    <property type="entry name" value="TRANS-ACONITATE 2-METHYLTRANSFERASE"/>
    <property type="match status" value="1"/>
</dbReference>
<accession>A0A146J3Z5</accession>
<dbReference type="EMBL" id="LC055463">
    <property type="protein sequence ID" value="BAU79434.1"/>
    <property type="molecule type" value="mRNA"/>
</dbReference>
<dbReference type="PANTHER" id="PTHR43861">
    <property type="entry name" value="TRANS-ACONITATE 2-METHYLTRANSFERASE-RELATED"/>
    <property type="match status" value="1"/>
</dbReference>